<protein>
    <submittedName>
        <fullName evidence="6">MCP four helix bundle domain-containing protein</fullName>
    </submittedName>
</protein>
<dbReference type="PROSITE" id="PS50885">
    <property type="entry name" value="HAMP"/>
    <property type="match status" value="1"/>
</dbReference>
<evidence type="ECO:0000256" key="1">
    <source>
        <dbReference type="ARBA" id="ARBA00022500"/>
    </source>
</evidence>
<organism evidence="6 7">
    <name type="scientific">Curvibacter microcysteis</name>
    <dbReference type="NCBI Taxonomy" id="3026419"/>
    <lineage>
        <taxon>Bacteria</taxon>
        <taxon>Pseudomonadati</taxon>
        <taxon>Pseudomonadota</taxon>
        <taxon>Betaproteobacteria</taxon>
        <taxon>Burkholderiales</taxon>
        <taxon>Comamonadaceae</taxon>
        <taxon>Curvibacter</taxon>
    </lineage>
</organism>
<feature type="region of interest" description="Disordered" evidence="3">
    <location>
        <begin position="288"/>
        <end position="323"/>
    </location>
</feature>
<keyword evidence="4" id="KW-0812">Transmembrane</keyword>
<dbReference type="CDD" id="cd06225">
    <property type="entry name" value="HAMP"/>
    <property type="match status" value="1"/>
</dbReference>
<evidence type="ECO:0000256" key="4">
    <source>
        <dbReference type="SAM" id="Phobius"/>
    </source>
</evidence>
<gene>
    <name evidence="6" type="ORF">PSQ39_08680</name>
</gene>
<feature type="compositionally biased region" description="Polar residues" evidence="3">
    <location>
        <begin position="289"/>
        <end position="303"/>
    </location>
</feature>
<keyword evidence="1" id="KW-0145">Chemotaxis</keyword>
<dbReference type="SMART" id="SM00304">
    <property type="entry name" value="HAMP"/>
    <property type="match status" value="1"/>
</dbReference>
<evidence type="ECO:0000313" key="7">
    <source>
        <dbReference type="Proteomes" id="UP001528672"/>
    </source>
</evidence>
<feature type="transmembrane region" description="Helical" evidence="4">
    <location>
        <begin position="192"/>
        <end position="214"/>
    </location>
</feature>
<evidence type="ECO:0000313" key="6">
    <source>
        <dbReference type="EMBL" id="MDD0814702.1"/>
    </source>
</evidence>
<dbReference type="PANTHER" id="PTHR43531:SF11">
    <property type="entry name" value="METHYL-ACCEPTING CHEMOTAXIS PROTEIN 3"/>
    <property type="match status" value="1"/>
</dbReference>
<feature type="compositionally biased region" description="Polar residues" evidence="3">
    <location>
        <begin position="311"/>
        <end position="323"/>
    </location>
</feature>
<dbReference type="RefSeq" id="WP_273926376.1">
    <property type="nucleotide sequence ID" value="NZ_JAQSIO010000003.1"/>
</dbReference>
<dbReference type="InterPro" id="IPR051310">
    <property type="entry name" value="MCP_chemotaxis"/>
</dbReference>
<dbReference type="Gene3D" id="1.10.287.950">
    <property type="entry name" value="Methyl-accepting chemotaxis protein"/>
    <property type="match status" value="1"/>
</dbReference>
<feature type="domain" description="HAMP" evidence="5">
    <location>
        <begin position="216"/>
        <end position="268"/>
    </location>
</feature>
<keyword evidence="4" id="KW-1133">Transmembrane helix</keyword>
<evidence type="ECO:0000256" key="2">
    <source>
        <dbReference type="ARBA" id="ARBA00029447"/>
    </source>
</evidence>
<accession>A0ABT5MDP4</accession>
<dbReference type="CDD" id="cd19411">
    <property type="entry name" value="MCP2201-like_sensor"/>
    <property type="match status" value="1"/>
</dbReference>
<sequence length="323" mass="35084">MQFLRNFKIGARLGLGFGLILLLLSLIGGVGLYEIRRVNANANELGTNWLPSIKALGEVRTAINEVRRVTLRHILEDTPELKKTQQERHDRVLSTRVPDTFARYEKLISSPEEQQLWNTAKERWAAYLEIDKKVLSLSASGDAGEREARKLSTTDAGKAFLATDEALQKNIALNDQGAALANEQANRDYVQAVQLTLVLIAIALVLGVLLSMALTRSITAPLNEAMQVAETVAAGDLTSTIHTEGTDEPAVLLQALQHMNDRLVDVVSQVRHSSDSIATGSAEIATGNADLSQRTESQASNLEETAASMEELTSTVKTNADTA</sequence>
<feature type="non-terminal residue" evidence="6">
    <location>
        <position position="323"/>
    </location>
</feature>
<dbReference type="PANTHER" id="PTHR43531">
    <property type="entry name" value="PROTEIN ICFG"/>
    <property type="match status" value="1"/>
</dbReference>
<dbReference type="Proteomes" id="UP001528672">
    <property type="component" value="Unassembled WGS sequence"/>
</dbReference>
<name>A0ABT5MDP4_9BURK</name>
<proteinExistence type="inferred from homology"/>
<dbReference type="EMBL" id="JAQSIO010000003">
    <property type="protein sequence ID" value="MDD0814702.1"/>
    <property type="molecule type" value="Genomic_DNA"/>
</dbReference>
<reference evidence="6 7" key="1">
    <citation type="submission" date="2023-02" db="EMBL/GenBank/DDBJ databases">
        <title>Bacterial whole genome sequence for Curvibacter sp. HBC28.</title>
        <authorList>
            <person name="Le V."/>
            <person name="Ko S.-R."/>
            <person name="Ahn C.-Y."/>
            <person name="Oh H.-M."/>
        </authorList>
    </citation>
    <scope>NUCLEOTIDE SEQUENCE [LARGE SCALE GENOMIC DNA]</scope>
    <source>
        <strain evidence="6 7">HBC28</strain>
    </source>
</reference>
<dbReference type="InterPro" id="IPR003660">
    <property type="entry name" value="HAMP_dom"/>
</dbReference>
<keyword evidence="7" id="KW-1185">Reference proteome</keyword>
<dbReference type="SUPFAM" id="SSF158472">
    <property type="entry name" value="HAMP domain-like"/>
    <property type="match status" value="1"/>
</dbReference>
<comment type="caution">
    <text evidence="6">The sequence shown here is derived from an EMBL/GenBank/DDBJ whole genome shotgun (WGS) entry which is preliminary data.</text>
</comment>
<dbReference type="InterPro" id="IPR024478">
    <property type="entry name" value="HlyB_4HB_MCP"/>
</dbReference>
<dbReference type="InterPro" id="IPR047347">
    <property type="entry name" value="YvaQ-like_sensor"/>
</dbReference>
<dbReference type="Pfam" id="PF00672">
    <property type="entry name" value="HAMP"/>
    <property type="match status" value="1"/>
</dbReference>
<evidence type="ECO:0000256" key="3">
    <source>
        <dbReference type="SAM" id="MobiDB-lite"/>
    </source>
</evidence>
<keyword evidence="4" id="KW-0472">Membrane</keyword>
<comment type="similarity">
    <text evidence="2">Belongs to the methyl-accepting chemotaxis (MCP) protein family.</text>
</comment>
<evidence type="ECO:0000259" key="5">
    <source>
        <dbReference type="PROSITE" id="PS50885"/>
    </source>
</evidence>
<dbReference type="Pfam" id="PF12729">
    <property type="entry name" value="4HB_MCP_1"/>
    <property type="match status" value="1"/>
</dbReference>